<comment type="caution">
    <text evidence="2">The sequence shown here is derived from an EMBL/GenBank/DDBJ whole genome shotgun (WGS) entry which is preliminary data.</text>
</comment>
<dbReference type="InterPro" id="IPR046487">
    <property type="entry name" value="DUF6580"/>
</dbReference>
<reference evidence="2" key="1">
    <citation type="submission" date="2020-04" db="EMBL/GenBank/DDBJ databases">
        <authorList>
            <person name="Zhang T."/>
        </authorList>
    </citation>
    <scope>NUCLEOTIDE SEQUENCE</scope>
    <source>
        <strain evidence="2">HKST-UBA14</strain>
    </source>
</reference>
<proteinExistence type="predicted"/>
<protein>
    <submittedName>
        <fullName evidence="2">Uncharacterized protein</fullName>
    </submittedName>
</protein>
<evidence type="ECO:0000313" key="3">
    <source>
        <dbReference type="Proteomes" id="UP000783287"/>
    </source>
</evidence>
<feature type="transmembrane region" description="Helical" evidence="1">
    <location>
        <begin position="152"/>
        <end position="174"/>
    </location>
</feature>
<reference evidence="2" key="2">
    <citation type="journal article" date="2021" name="Microbiome">
        <title>Successional dynamics and alternative stable states in a saline activated sludge microbial community over 9 years.</title>
        <authorList>
            <person name="Wang Y."/>
            <person name="Ye J."/>
            <person name="Ju F."/>
            <person name="Liu L."/>
            <person name="Boyd J.A."/>
            <person name="Deng Y."/>
            <person name="Parks D.H."/>
            <person name="Jiang X."/>
            <person name="Yin X."/>
            <person name="Woodcroft B.J."/>
            <person name="Tyson G.W."/>
            <person name="Hugenholtz P."/>
            <person name="Polz M.F."/>
            <person name="Zhang T."/>
        </authorList>
    </citation>
    <scope>NUCLEOTIDE SEQUENCE</scope>
    <source>
        <strain evidence="2">HKST-UBA14</strain>
    </source>
</reference>
<sequence>MKKNEYILIAGLILLGVASRTVLHLGTNVEFVTAIGISAGYFLNSNKLSMLTVFIIMLISDLIIGNSNIFLFTWSAFLIAPLLSNVLRRYLDRFSDLSYFNRMLYIQAAGIVFTLFFYLWTNLGVVLIANYYPHTVAGILESYINGLPFMRPQLYSNLLIVPALFVAIDLYFSYYKHQLKVNKA</sequence>
<dbReference type="AlphaFoldDB" id="A0A955L5F4"/>
<feature type="transmembrane region" description="Helical" evidence="1">
    <location>
        <begin position="50"/>
        <end position="83"/>
    </location>
</feature>
<dbReference type="EMBL" id="JAGQLK010000064">
    <property type="protein sequence ID" value="MCA9383395.1"/>
    <property type="molecule type" value="Genomic_DNA"/>
</dbReference>
<evidence type="ECO:0000313" key="2">
    <source>
        <dbReference type="EMBL" id="MCA9383395.1"/>
    </source>
</evidence>
<organism evidence="2 3">
    <name type="scientific">Candidatus Dojkabacteria bacterium</name>
    <dbReference type="NCBI Taxonomy" id="2099670"/>
    <lineage>
        <taxon>Bacteria</taxon>
        <taxon>Candidatus Dojkabacteria</taxon>
    </lineage>
</organism>
<gene>
    <name evidence="2" type="ORF">KC909_03455</name>
</gene>
<name>A0A955L5F4_9BACT</name>
<dbReference type="Pfam" id="PF20221">
    <property type="entry name" value="DUF6580"/>
    <property type="match status" value="1"/>
</dbReference>
<keyword evidence="1" id="KW-0472">Membrane</keyword>
<dbReference type="Proteomes" id="UP000783287">
    <property type="component" value="Unassembled WGS sequence"/>
</dbReference>
<feature type="transmembrane region" description="Helical" evidence="1">
    <location>
        <begin position="104"/>
        <end position="132"/>
    </location>
</feature>
<evidence type="ECO:0000256" key="1">
    <source>
        <dbReference type="SAM" id="Phobius"/>
    </source>
</evidence>
<keyword evidence="1" id="KW-1133">Transmembrane helix</keyword>
<accession>A0A955L5F4</accession>
<keyword evidence="1" id="KW-0812">Transmembrane</keyword>